<dbReference type="Pfam" id="PF02600">
    <property type="entry name" value="DsbB"/>
    <property type="match status" value="1"/>
</dbReference>
<evidence type="ECO:0000256" key="2">
    <source>
        <dbReference type="ARBA" id="ARBA00022692"/>
    </source>
</evidence>
<dbReference type="OrthoDB" id="9808637at2"/>
<dbReference type="SUPFAM" id="SSF158442">
    <property type="entry name" value="DsbB-like"/>
    <property type="match status" value="1"/>
</dbReference>
<dbReference type="GO" id="GO:0006457">
    <property type="term" value="P:protein folding"/>
    <property type="evidence" value="ECO:0007669"/>
    <property type="project" value="InterPro"/>
</dbReference>
<dbReference type="Gene3D" id="1.20.1550.10">
    <property type="entry name" value="DsbB-like"/>
    <property type="match status" value="1"/>
</dbReference>
<reference evidence="6 7" key="1">
    <citation type="submission" date="2016-10" db="EMBL/GenBank/DDBJ databases">
        <authorList>
            <person name="de Groot N.N."/>
        </authorList>
    </citation>
    <scope>NUCLEOTIDE SEQUENCE [LARGE SCALE GENOMIC DNA]</scope>
    <source>
        <strain evidence="6 7">DSM 2698</strain>
    </source>
</reference>
<protein>
    <submittedName>
        <fullName evidence="6">Disulfide bond formation protein DsbB</fullName>
    </submittedName>
</protein>
<evidence type="ECO:0000256" key="1">
    <source>
        <dbReference type="ARBA" id="ARBA00004141"/>
    </source>
</evidence>
<dbReference type="RefSeq" id="WP_092815582.1">
    <property type="nucleotide sequence ID" value="NZ_FMVW01000009.1"/>
</dbReference>
<evidence type="ECO:0000313" key="6">
    <source>
        <dbReference type="EMBL" id="SCZ44403.1"/>
    </source>
</evidence>
<keyword evidence="3 5" id="KW-1133">Transmembrane helix</keyword>
<dbReference type="GO" id="GO:0016020">
    <property type="term" value="C:membrane"/>
    <property type="evidence" value="ECO:0007669"/>
    <property type="project" value="UniProtKB-SubCell"/>
</dbReference>
<comment type="subcellular location">
    <subcellularLocation>
        <location evidence="1">Membrane</location>
        <topology evidence="1">Multi-pass membrane protein</topology>
    </subcellularLocation>
</comment>
<dbReference type="InterPro" id="IPR003752">
    <property type="entry name" value="DiS_bond_form_DsbB/BdbC"/>
</dbReference>
<keyword evidence="2 5" id="KW-0812">Transmembrane</keyword>
<sequence>MAATDRTLRILALLLFLAAGATILTALGFEHIGGYQPCALCLRERLPYYVALPITLVTVLAVWRGAPRGLLAALFGALGVIWAVSFGLGVHHAGVEYHWWKGPDTCVQTGGPGDAASMFNSLQGGVSGPSCDEALWHLFGLSFAGWNAVASLFLVVLTIYALYRTLAARR</sequence>
<evidence type="ECO:0000256" key="5">
    <source>
        <dbReference type="SAM" id="Phobius"/>
    </source>
</evidence>
<dbReference type="EMBL" id="FMVW01000009">
    <property type="protein sequence ID" value="SCZ44403.1"/>
    <property type="molecule type" value="Genomic_DNA"/>
</dbReference>
<evidence type="ECO:0000256" key="4">
    <source>
        <dbReference type="ARBA" id="ARBA00023136"/>
    </source>
</evidence>
<proteinExistence type="predicted"/>
<dbReference type="GO" id="GO:0015035">
    <property type="term" value="F:protein-disulfide reductase activity"/>
    <property type="evidence" value="ECO:0007669"/>
    <property type="project" value="InterPro"/>
</dbReference>
<organism evidence="6 7">
    <name type="scientific">Afifella marina DSM 2698</name>
    <dbReference type="NCBI Taxonomy" id="1120955"/>
    <lineage>
        <taxon>Bacteria</taxon>
        <taxon>Pseudomonadati</taxon>
        <taxon>Pseudomonadota</taxon>
        <taxon>Alphaproteobacteria</taxon>
        <taxon>Hyphomicrobiales</taxon>
        <taxon>Afifellaceae</taxon>
        <taxon>Afifella</taxon>
    </lineage>
</organism>
<evidence type="ECO:0000313" key="7">
    <source>
        <dbReference type="Proteomes" id="UP000199347"/>
    </source>
</evidence>
<dbReference type="STRING" id="1120955.SAMN03080610_03197"/>
<dbReference type="PIRSF" id="PIRSF033913">
    <property type="entry name" value="S-S_format_DsbB"/>
    <property type="match status" value="1"/>
</dbReference>
<feature type="transmembrane region" description="Helical" evidence="5">
    <location>
        <begin position="143"/>
        <end position="163"/>
    </location>
</feature>
<accession>A0A1G5P4C0</accession>
<keyword evidence="7" id="KW-1185">Reference proteome</keyword>
<dbReference type="AlphaFoldDB" id="A0A1G5P4C0"/>
<dbReference type="InterPro" id="IPR024199">
    <property type="entry name" value="Uncharacterised_DsbB"/>
</dbReference>
<dbReference type="Proteomes" id="UP000199347">
    <property type="component" value="Unassembled WGS sequence"/>
</dbReference>
<feature type="transmembrane region" description="Helical" evidence="5">
    <location>
        <begin position="46"/>
        <end position="63"/>
    </location>
</feature>
<evidence type="ECO:0000256" key="3">
    <source>
        <dbReference type="ARBA" id="ARBA00022989"/>
    </source>
</evidence>
<dbReference type="InterPro" id="IPR023380">
    <property type="entry name" value="DsbB-like_sf"/>
</dbReference>
<keyword evidence="4 5" id="KW-0472">Membrane</keyword>
<name>A0A1G5P4C0_AFIMA</name>
<gene>
    <name evidence="6" type="ORF">SAMN03080610_03197</name>
</gene>
<feature type="transmembrane region" description="Helical" evidence="5">
    <location>
        <begin position="70"/>
        <end position="90"/>
    </location>
</feature>